<comment type="similarity">
    <text evidence="1">Belongs to the flavin-dependent halogenase family. Bacterial tryptophan halogenase subfamily.</text>
</comment>
<evidence type="ECO:0000256" key="3">
    <source>
        <dbReference type="PIRSR" id="PIRSR011396-2"/>
    </source>
</evidence>
<dbReference type="Gene3D" id="3.50.50.60">
    <property type="entry name" value="FAD/NAD(P)-binding domain"/>
    <property type="match status" value="1"/>
</dbReference>
<dbReference type="AlphaFoldDB" id="A0A1H3BEN2"/>
<keyword evidence="3" id="KW-0274">FAD</keyword>
<keyword evidence="3" id="KW-0547">Nucleotide-binding</keyword>
<keyword evidence="5" id="KW-1185">Reference proteome</keyword>
<dbReference type="InterPro" id="IPR006905">
    <property type="entry name" value="Flavin_halogenase"/>
</dbReference>
<organism evidence="4 5">
    <name type="scientific">Saccharopolyspora shandongensis</name>
    <dbReference type="NCBI Taxonomy" id="418495"/>
    <lineage>
        <taxon>Bacteria</taxon>
        <taxon>Bacillati</taxon>
        <taxon>Actinomycetota</taxon>
        <taxon>Actinomycetes</taxon>
        <taxon>Pseudonocardiales</taxon>
        <taxon>Pseudonocardiaceae</taxon>
        <taxon>Saccharopolyspora</taxon>
    </lineage>
</organism>
<feature type="binding site" evidence="3">
    <location>
        <position position="349"/>
    </location>
    <ligand>
        <name>FAD</name>
        <dbReference type="ChEBI" id="CHEBI:57692"/>
    </ligand>
</feature>
<dbReference type="OrthoDB" id="8868802at2"/>
<dbReference type="InterPro" id="IPR036188">
    <property type="entry name" value="FAD/NAD-bd_sf"/>
</dbReference>
<name>A0A1H3BEN2_9PSEU</name>
<evidence type="ECO:0000256" key="1">
    <source>
        <dbReference type="ARBA" id="ARBA00038396"/>
    </source>
</evidence>
<dbReference type="STRING" id="418495.SAMN05216215_1010152"/>
<evidence type="ECO:0000313" key="4">
    <source>
        <dbReference type="EMBL" id="SDX39854.1"/>
    </source>
</evidence>
<accession>A0A1H3BEN2</accession>
<proteinExistence type="inferred from homology"/>
<gene>
    <name evidence="4" type="ORF">SAMN05216215_1010152</name>
</gene>
<sequence>MEDHRIKDVVVLGGGTAGWMTAAYLGKALGQHARITVLEAPSIPKIGVGEATVPNLHKTFFDFLGLSEEEWMRECNASFKMGIKFINWRTDGTGQADARPHGGGTDHYYHLFGILPNHENLPLSHYWAAKKLSGQTDEAFDYACYREPAIIDQKLSPRHSDGTKWTNYAWHFDAHLVADFLRRFATQKQGVVHVEDEMVDALIDQRGHITALKTKAGRTIEGDLFIDCSGFRSLLINKVMREPFLDMSDHLLNDSAVATAVPHDDETNGVEPYTSSIAMSSGWTWKIPMLGRFGTGYVYSSRFADADTATAEFCRMWGLDPETQPLNHVKFRVGRNRRAWVKNCVSIGLSSCFLEPLESTGIYFITAALYQLGKHFPDKRFDPVLADSFNREIEIMFDDSRDFLQAHFTLAPRTDTPFWRACKELELADDIKHKIAAYRAGLAINMPITDEVNYYANFEAEFRNFWTNSSYYCVFAGLDVLPSHPLPAMTYRPDAFEGAEAVFAEIKRSRAELVAKLPSTYEYLRNLHGR</sequence>
<evidence type="ECO:0000256" key="2">
    <source>
        <dbReference type="PIRSR" id="PIRSR011396-1"/>
    </source>
</evidence>
<dbReference type="PANTHER" id="PTHR43747">
    <property type="entry name" value="FAD-BINDING PROTEIN"/>
    <property type="match status" value="1"/>
</dbReference>
<feature type="binding site" evidence="3">
    <location>
        <begin position="14"/>
        <end position="17"/>
    </location>
    <ligand>
        <name>FAD</name>
        <dbReference type="ChEBI" id="CHEBI:57692"/>
    </ligand>
</feature>
<evidence type="ECO:0000313" key="5">
    <source>
        <dbReference type="Proteomes" id="UP000199529"/>
    </source>
</evidence>
<protein>
    <submittedName>
        <fullName evidence="4">Tryptophan halogenase</fullName>
    </submittedName>
</protein>
<feature type="active site" evidence="2">
    <location>
        <position position="80"/>
    </location>
</feature>
<keyword evidence="3" id="KW-0285">Flavoprotein</keyword>
<dbReference type="PIRSF" id="PIRSF011396">
    <property type="entry name" value="Trp_halogenase"/>
    <property type="match status" value="1"/>
</dbReference>
<dbReference type="PANTHER" id="PTHR43747:SF4">
    <property type="entry name" value="FLAVIN-DEPENDENT TRYPTOPHAN HALOGENASE"/>
    <property type="match status" value="1"/>
</dbReference>
<feature type="binding site" evidence="3">
    <location>
        <position position="362"/>
    </location>
    <ligand>
        <name>FAD</name>
        <dbReference type="ChEBI" id="CHEBI:57692"/>
    </ligand>
</feature>
<dbReference type="InterPro" id="IPR033856">
    <property type="entry name" value="Trp_halogen"/>
</dbReference>
<dbReference type="InterPro" id="IPR050816">
    <property type="entry name" value="Flavin-dep_Halogenase_NPB"/>
</dbReference>
<feature type="binding site" evidence="3">
    <location>
        <position position="358"/>
    </location>
    <ligand>
        <name>L-tryptophan</name>
        <dbReference type="ChEBI" id="CHEBI:57912"/>
    </ligand>
</feature>
<dbReference type="GO" id="GO:0004497">
    <property type="term" value="F:monooxygenase activity"/>
    <property type="evidence" value="ECO:0007669"/>
    <property type="project" value="InterPro"/>
</dbReference>
<dbReference type="Pfam" id="PF04820">
    <property type="entry name" value="Trp_halogenase"/>
    <property type="match status" value="1"/>
</dbReference>
<dbReference type="SUPFAM" id="SSF51905">
    <property type="entry name" value="FAD/NAD(P)-binding domain"/>
    <property type="match status" value="1"/>
</dbReference>
<feature type="binding site" evidence="3">
    <location>
        <position position="80"/>
    </location>
    <ligand>
        <name>7-chloro-L-tryptophan</name>
        <dbReference type="ChEBI" id="CHEBI:58713"/>
    </ligand>
</feature>
<dbReference type="RefSeq" id="WP_093265466.1">
    <property type="nucleotide sequence ID" value="NZ_FNOK01000010.1"/>
</dbReference>
<dbReference type="Proteomes" id="UP000199529">
    <property type="component" value="Unassembled WGS sequence"/>
</dbReference>
<reference evidence="5" key="1">
    <citation type="submission" date="2016-10" db="EMBL/GenBank/DDBJ databases">
        <authorList>
            <person name="Varghese N."/>
            <person name="Submissions S."/>
        </authorList>
    </citation>
    <scope>NUCLEOTIDE SEQUENCE [LARGE SCALE GENOMIC DNA]</scope>
    <source>
        <strain evidence="5">CGMCC 4.3530</strain>
    </source>
</reference>
<dbReference type="GO" id="GO:0000166">
    <property type="term" value="F:nucleotide binding"/>
    <property type="evidence" value="ECO:0007669"/>
    <property type="project" value="UniProtKB-KW"/>
</dbReference>
<dbReference type="EMBL" id="FNOK01000010">
    <property type="protein sequence ID" value="SDX39854.1"/>
    <property type="molecule type" value="Genomic_DNA"/>
</dbReference>